<dbReference type="Proteomes" id="UP000250796">
    <property type="component" value="Chromosome MESINF"/>
</dbReference>
<keyword evidence="3" id="KW-1185">Reference proteome</keyword>
<dbReference type="PANTHER" id="PTHR23530:SF1">
    <property type="entry name" value="PERMEASE, MAJOR FACILITATOR SUPERFAMILY-RELATED"/>
    <property type="match status" value="1"/>
</dbReference>
<accession>A0A7Z7PMY8</accession>
<dbReference type="GO" id="GO:0022857">
    <property type="term" value="F:transmembrane transporter activity"/>
    <property type="evidence" value="ECO:0007669"/>
    <property type="project" value="InterPro"/>
</dbReference>
<evidence type="ECO:0000256" key="1">
    <source>
        <dbReference type="SAM" id="Phobius"/>
    </source>
</evidence>
<dbReference type="Gene3D" id="1.20.1250.20">
    <property type="entry name" value="MFS general substrate transporter like domains"/>
    <property type="match status" value="1"/>
</dbReference>
<feature type="transmembrane region" description="Helical" evidence="1">
    <location>
        <begin position="166"/>
        <end position="186"/>
    </location>
</feature>
<dbReference type="SUPFAM" id="SSF103473">
    <property type="entry name" value="MFS general substrate transporter"/>
    <property type="match status" value="1"/>
</dbReference>
<feature type="transmembrane region" description="Helical" evidence="1">
    <location>
        <begin position="16"/>
        <end position="37"/>
    </location>
</feature>
<evidence type="ECO:0000313" key="3">
    <source>
        <dbReference type="Proteomes" id="UP000250796"/>
    </source>
</evidence>
<dbReference type="EMBL" id="LS974202">
    <property type="protein sequence ID" value="SSC12361.1"/>
    <property type="molecule type" value="Genomic_DNA"/>
</dbReference>
<dbReference type="KEGG" id="minf:MESINF_0912"/>
<dbReference type="InterPro" id="IPR011701">
    <property type="entry name" value="MFS"/>
</dbReference>
<evidence type="ECO:0000313" key="2">
    <source>
        <dbReference type="EMBL" id="SSC12361.1"/>
    </source>
</evidence>
<dbReference type="Pfam" id="PF07690">
    <property type="entry name" value="MFS_1"/>
    <property type="match status" value="1"/>
</dbReference>
<dbReference type="RefSeq" id="WP_231936861.1">
    <property type="nucleotide sequence ID" value="NZ_LS974202.1"/>
</dbReference>
<sequence>MDKLAVGMEKNIRRNYVFSFLMNLRLSGGLWMIYMAFKGMSLTQIGLLEGIFHVTSLAMEVPTGSIADLFGRKLSRALGRCMSLASILILIASSDFTHFLFFMVFSALSYNLESGSGEALVYDSLKYLGKSEEFMRIAGKQEAIFQCSSIVAFLVGGLLGTLDYHLAFWVSAAIITFTIGYSLLFVEPPIDSDSTGFSPKRSLKGFARQIADSFGVIAKTRKVAFLILFTQTMLAFCTCIFFYMQNFWKGEGMSEFQIGVLLAIGSLAAGVTASKVHKLQTLLREKRMLIVLPLAAVISIWALALAPFKAPFSF</sequence>
<name>A0A7Z7PMY8_9BACT</name>
<keyword evidence="1" id="KW-0472">Membrane</keyword>
<dbReference type="AlphaFoldDB" id="A0A7Z7PMY8"/>
<keyword evidence="1" id="KW-0812">Transmembrane</keyword>
<feature type="transmembrane region" description="Helical" evidence="1">
    <location>
        <begin position="256"/>
        <end position="276"/>
    </location>
</feature>
<proteinExistence type="predicted"/>
<feature type="transmembrane region" description="Helical" evidence="1">
    <location>
        <begin position="223"/>
        <end position="244"/>
    </location>
</feature>
<reference evidence="2 3" key="1">
    <citation type="submission" date="2017-01" db="EMBL/GenBank/DDBJ databases">
        <authorList>
            <person name="Erauso G."/>
        </authorList>
    </citation>
    <scope>NUCLEOTIDE SEQUENCE [LARGE SCALE GENOMIC DNA]</scope>
    <source>
        <strain evidence="2">MESINF1</strain>
    </source>
</reference>
<keyword evidence="1" id="KW-1133">Transmembrane helix</keyword>
<dbReference type="InterPro" id="IPR036259">
    <property type="entry name" value="MFS_trans_sf"/>
</dbReference>
<organism evidence="2 3">
    <name type="scientific">Mesotoga infera</name>
    <dbReference type="NCBI Taxonomy" id="1236046"/>
    <lineage>
        <taxon>Bacteria</taxon>
        <taxon>Thermotogati</taxon>
        <taxon>Thermotogota</taxon>
        <taxon>Thermotogae</taxon>
        <taxon>Kosmotogales</taxon>
        <taxon>Kosmotogaceae</taxon>
        <taxon>Mesotoga</taxon>
    </lineage>
</organism>
<protein>
    <submittedName>
        <fullName evidence="2">Major facilitator superfamily MFS_1</fullName>
    </submittedName>
</protein>
<feature type="transmembrane region" description="Helical" evidence="1">
    <location>
        <begin position="288"/>
        <end position="308"/>
    </location>
</feature>
<dbReference type="PANTHER" id="PTHR23530">
    <property type="entry name" value="TRANSPORT PROTEIN-RELATED"/>
    <property type="match status" value="1"/>
</dbReference>
<dbReference type="InterPro" id="IPR053160">
    <property type="entry name" value="MFS_DHA3_Transporter"/>
</dbReference>
<gene>
    <name evidence="2" type="ORF">MESINF_0912</name>
</gene>